<proteinExistence type="predicted"/>
<dbReference type="PROSITE" id="PS50995">
    <property type="entry name" value="HTH_MARR_2"/>
    <property type="match status" value="1"/>
</dbReference>
<name>A0ABW2IAX3_9BURK</name>
<dbReference type="SMART" id="SM00347">
    <property type="entry name" value="HTH_MARR"/>
    <property type="match status" value="1"/>
</dbReference>
<reference evidence="3" key="1">
    <citation type="journal article" date="2019" name="Int. J. Syst. Evol. Microbiol.">
        <title>The Global Catalogue of Microorganisms (GCM) 10K type strain sequencing project: providing services to taxonomists for standard genome sequencing and annotation.</title>
        <authorList>
            <consortium name="The Broad Institute Genomics Platform"/>
            <consortium name="The Broad Institute Genome Sequencing Center for Infectious Disease"/>
            <person name="Wu L."/>
            <person name="Ma J."/>
        </authorList>
    </citation>
    <scope>NUCLEOTIDE SEQUENCE [LARGE SCALE GENOMIC DNA]</scope>
    <source>
        <strain evidence="3">KACC 12508</strain>
    </source>
</reference>
<dbReference type="InterPro" id="IPR036390">
    <property type="entry name" value="WH_DNA-bd_sf"/>
</dbReference>
<dbReference type="Gene3D" id="1.10.10.10">
    <property type="entry name" value="Winged helix-like DNA-binding domain superfamily/Winged helix DNA-binding domain"/>
    <property type="match status" value="1"/>
</dbReference>
<dbReference type="PANTHER" id="PTHR33164">
    <property type="entry name" value="TRANSCRIPTIONAL REGULATOR, MARR FAMILY"/>
    <property type="match status" value="1"/>
</dbReference>
<comment type="caution">
    <text evidence="2">The sequence shown here is derived from an EMBL/GenBank/DDBJ whole genome shotgun (WGS) entry which is preliminary data.</text>
</comment>
<dbReference type="PRINTS" id="PR00598">
    <property type="entry name" value="HTHMARR"/>
</dbReference>
<dbReference type="SUPFAM" id="SSF46785">
    <property type="entry name" value="Winged helix' DNA-binding domain"/>
    <property type="match status" value="1"/>
</dbReference>
<evidence type="ECO:0000259" key="1">
    <source>
        <dbReference type="PROSITE" id="PS50995"/>
    </source>
</evidence>
<feature type="domain" description="HTH marR-type" evidence="1">
    <location>
        <begin position="20"/>
        <end position="152"/>
    </location>
</feature>
<dbReference type="Proteomes" id="UP001596542">
    <property type="component" value="Unassembled WGS sequence"/>
</dbReference>
<gene>
    <name evidence="2" type="ORF">ACFQPC_08505</name>
</gene>
<dbReference type="RefSeq" id="WP_382271443.1">
    <property type="nucleotide sequence ID" value="NZ_JBHTBU010000001.1"/>
</dbReference>
<dbReference type="PANTHER" id="PTHR33164:SF87">
    <property type="entry name" value="MULTIPLE ANTIBIOTIC RESISTANCE PROTEIN MARR"/>
    <property type="match status" value="1"/>
</dbReference>
<evidence type="ECO:0000313" key="3">
    <source>
        <dbReference type="Proteomes" id="UP001596542"/>
    </source>
</evidence>
<dbReference type="InterPro" id="IPR036388">
    <property type="entry name" value="WH-like_DNA-bd_sf"/>
</dbReference>
<organism evidence="2 3">
    <name type="scientific">Herminiimonas glaciei</name>
    <dbReference type="NCBI Taxonomy" id="523788"/>
    <lineage>
        <taxon>Bacteria</taxon>
        <taxon>Pseudomonadati</taxon>
        <taxon>Pseudomonadota</taxon>
        <taxon>Betaproteobacteria</taxon>
        <taxon>Burkholderiales</taxon>
        <taxon>Oxalobacteraceae</taxon>
        <taxon>Herminiimonas</taxon>
    </lineage>
</organism>
<dbReference type="Pfam" id="PF01047">
    <property type="entry name" value="MarR"/>
    <property type="match status" value="1"/>
</dbReference>
<sequence length="168" mass="18495">MTPILTKMKEKFPPGSYCIEDSVGYLLARSRTKLAKRVDAKLAAHDITSAQGAVVMMLASGNFSTAAELSRELYLDSASMTRMVDRLQKRGMLVRKPRADDRRVIDLHLTETGAALAEQLPTLYSVVLNQSFADFSVEEVTTLKSLLRKFLDSNAGDVPVAEKATSKQ</sequence>
<accession>A0ABW2IAX3</accession>
<dbReference type="InterPro" id="IPR000835">
    <property type="entry name" value="HTH_MarR-typ"/>
</dbReference>
<keyword evidence="3" id="KW-1185">Reference proteome</keyword>
<dbReference type="InterPro" id="IPR039422">
    <property type="entry name" value="MarR/SlyA-like"/>
</dbReference>
<dbReference type="EMBL" id="JBHTBU010000001">
    <property type="protein sequence ID" value="MFC7288073.1"/>
    <property type="molecule type" value="Genomic_DNA"/>
</dbReference>
<protein>
    <submittedName>
        <fullName evidence="2">MarR family winged helix-turn-helix transcriptional regulator</fullName>
    </submittedName>
</protein>
<evidence type="ECO:0000313" key="2">
    <source>
        <dbReference type="EMBL" id="MFC7288073.1"/>
    </source>
</evidence>